<evidence type="ECO:0000313" key="3">
    <source>
        <dbReference type="EMBL" id="QGT95491.1"/>
    </source>
</evidence>
<proteinExistence type="predicted"/>
<keyword evidence="4" id="KW-1185">Reference proteome</keyword>
<evidence type="ECO:0000259" key="2">
    <source>
        <dbReference type="PROSITE" id="PS51898"/>
    </source>
</evidence>
<dbReference type="Gene3D" id="1.10.443.10">
    <property type="entry name" value="Intergrase catalytic core"/>
    <property type="match status" value="1"/>
</dbReference>
<dbReference type="Proteomes" id="UP000427820">
    <property type="component" value="Chromosome"/>
</dbReference>
<dbReference type="InterPro" id="IPR002104">
    <property type="entry name" value="Integrase_catalytic"/>
</dbReference>
<name>A0AA92ILJ3_9GAMM</name>
<dbReference type="GO" id="GO:0015074">
    <property type="term" value="P:DNA integration"/>
    <property type="evidence" value="ECO:0007669"/>
    <property type="project" value="InterPro"/>
</dbReference>
<organism evidence="3 4">
    <name type="scientific">Pseudidiomarina andamanensis</name>
    <dbReference type="NCBI Taxonomy" id="1940690"/>
    <lineage>
        <taxon>Bacteria</taxon>
        <taxon>Pseudomonadati</taxon>
        <taxon>Pseudomonadota</taxon>
        <taxon>Gammaproteobacteria</taxon>
        <taxon>Alteromonadales</taxon>
        <taxon>Idiomarinaceae</taxon>
        <taxon>Pseudidiomarina</taxon>
    </lineage>
</organism>
<dbReference type="Pfam" id="PF00589">
    <property type="entry name" value="Phage_integrase"/>
    <property type="match status" value="1"/>
</dbReference>
<dbReference type="KEGG" id="panm:D3795_04545"/>
<dbReference type="GO" id="GO:0006310">
    <property type="term" value="P:DNA recombination"/>
    <property type="evidence" value="ECO:0007669"/>
    <property type="project" value="UniProtKB-KW"/>
</dbReference>
<gene>
    <name evidence="3" type="ORF">D3795_04545</name>
</gene>
<dbReference type="InterPro" id="IPR011010">
    <property type="entry name" value="DNA_brk_join_enz"/>
</dbReference>
<dbReference type="PROSITE" id="PS51898">
    <property type="entry name" value="TYR_RECOMBINASE"/>
    <property type="match status" value="1"/>
</dbReference>
<dbReference type="SUPFAM" id="SSF56349">
    <property type="entry name" value="DNA breaking-rejoining enzymes"/>
    <property type="match status" value="1"/>
</dbReference>
<accession>A0AA92ILJ3</accession>
<dbReference type="InterPro" id="IPR013762">
    <property type="entry name" value="Integrase-like_cat_sf"/>
</dbReference>
<dbReference type="GO" id="GO:0003677">
    <property type="term" value="F:DNA binding"/>
    <property type="evidence" value="ECO:0007669"/>
    <property type="project" value="InterPro"/>
</dbReference>
<dbReference type="CDD" id="cd01189">
    <property type="entry name" value="INT_ICEBs1_C_like"/>
    <property type="match status" value="1"/>
</dbReference>
<sequence>MLEVFPRSNVRDFYVFAFGTFLRTGEQIGLRWDNVDIERGVIFIRESIMKGRKVGTKTASNRTHELNENALNVPWQLFHRTGYVFLDSKTGKRWKYDGVPVERYWQPALKQSKVRYLKPDACRHTCASTMLTNGENLMRVARQLGHKDRGMIRKVYERWLR</sequence>
<evidence type="ECO:0000313" key="4">
    <source>
        <dbReference type="Proteomes" id="UP000427820"/>
    </source>
</evidence>
<feature type="domain" description="Tyr recombinase" evidence="2">
    <location>
        <begin position="1"/>
        <end position="161"/>
    </location>
</feature>
<dbReference type="AlphaFoldDB" id="A0AA92ILJ3"/>
<dbReference type="EMBL" id="CP032551">
    <property type="protein sequence ID" value="QGT95491.1"/>
    <property type="molecule type" value="Genomic_DNA"/>
</dbReference>
<reference evidence="3 4" key="1">
    <citation type="submission" date="2018-09" db="EMBL/GenBank/DDBJ databases">
        <title>Whole genome sequencing of Idiomarina andamanensis W-5T (LMG 29773T= JCM 31645T).</title>
        <authorList>
            <person name="Das S.K."/>
        </authorList>
    </citation>
    <scope>NUCLEOTIDE SEQUENCE [LARGE SCALE GENOMIC DNA]</scope>
    <source>
        <strain evidence="3 4">W-5T</strain>
    </source>
</reference>
<protein>
    <submittedName>
        <fullName evidence="3">Site-specific integrase</fullName>
    </submittedName>
</protein>
<evidence type="ECO:0000256" key="1">
    <source>
        <dbReference type="ARBA" id="ARBA00023172"/>
    </source>
</evidence>
<keyword evidence="1" id="KW-0233">DNA recombination</keyword>